<comment type="caution">
    <text evidence="1">The sequence shown here is derived from an EMBL/GenBank/DDBJ whole genome shotgun (WGS) entry which is preliminary data.</text>
</comment>
<dbReference type="Proteomes" id="UP000321150">
    <property type="component" value="Unassembled WGS sequence"/>
</dbReference>
<proteinExistence type="predicted"/>
<sequence>MATYESLIKINGSVGDLVFYSLNGKNVVRKKSGFNKTAFKKSPTYEKVRQNSSEFGHCSKAGKMIRSCIENYIKETGEPLLYQRFAKLMTAIKDFDAVSEKGKRTVHNGLLTERGMTFLKEFKFGNKKNFSSDFFVFEEKEDMVLNVADNLPADEIVIITIHPDLEIYSAEYFEDQLLVKQDAEIRFRRHFQDAGLLLCFLVLRSKGETTHMGFIEIKKPAD</sequence>
<dbReference type="RefSeq" id="WP_111953254.1">
    <property type="nucleotide sequence ID" value="NZ_BJYI01000003.1"/>
</dbReference>
<evidence type="ECO:0000313" key="2">
    <source>
        <dbReference type="Proteomes" id="UP000321150"/>
    </source>
</evidence>
<reference evidence="1 2" key="1">
    <citation type="submission" date="2019-07" db="EMBL/GenBank/DDBJ databases">
        <title>Whole genome shotgun sequence of Chryseobacterium lathyri NBRC 105250.</title>
        <authorList>
            <person name="Hosoyama A."/>
            <person name="Uohara A."/>
            <person name="Ohji S."/>
            <person name="Ichikawa N."/>
        </authorList>
    </citation>
    <scope>NUCLEOTIDE SEQUENCE [LARGE SCALE GENOMIC DNA]</scope>
    <source>
        <strain evidence="1 2">NBRC 105250</strain>
    </source>
</reference>
<name>A0A511Y6F9_9FLAO</name>
<accession>A0A511Y6F9</accession>
<dbReference type="OrthoDB" id="645138at2"/>
<gene>
    <name evidence="1" type="ORF">CLA01_08590</name>
</gene>
<evidence type="ECO:0000313" key="1">
    <source>
        <dbReference type="EMBL" id="GEN70787.1"/>
    </source>
</evidence>
<dbReference type="AlphaFoldDB" id="A0A511Y6F9"/>
<organism evidence="1 2">
    <name type="scientific">Chryseobacterium lathyri</name>
    <dbReference type="NCBI Taxonomy" id="395933"/>
    <lineage>
        <taxon>Bacteria</taxon>
        <taxon>Pseudomonadati</taxon>
        <taxon>Bacteroidota</taxon>
        <taxon>Flavobacteriia</taxon>
        <taxon>Flavobacteriales</taxon>
        <taxon>Weeksellaceae</taxon>
        <taxon>Chryseobacterium group</taxon>
        <taxon>Chryseobacterium</taxon>
    </lineage>
</organism>
<protein>
    <submittedName>
        <fullName evidence="1">Uncharacterized protein</fullName>
    </submittedName>
</protein>
<dbReference type="EMBL" id="BJYI01000003">
    <property type="protein sequence ID" value="GEN70787.1"/>
    <property type="molecule type" value="Genomic_DNA"/>
</dbReference>